<name>A0A9P7V5N6_9ASCO</name>
<organism evidence="1 2">
    <name type="scientific">Scheffersomyces spartinae</name>
    <dbReference type="NCBI Taxonomy" id="45513"/>
    <lineage>
        <taxon>Eukaryota</taxon>
        <taxon>Fungi</taxon>
        <taxon>Dikarya</taxon>
        <taxon>Ascomycota</taxon>
        <taxon>Saccharomycotina</taxon>
        <taxon>Pichiomycetes</taxon>
        <taxon>Debaryomycetaceae</taxon>
        <taxon>Scheffersomyces</taxon>
    </lineage>
</organism>
<accession>A0A9P7V5N6</accession>
<evidence type="ECO:0000313" key="2">
    <source>
        <dbReference type="Proteomes" id="UP000790833"/>
    </source>
</evidence>
<gene>
    <name evidence="1" type="ORF">KQ657_002894</name>
</gene>
<sequence length="285" mass="31661">HILAYVLYLVSAMEIKLSDREGVISLDNFLDFDGYNSSLSFVSLSSKQNIDLDGDLIRFSTAKSDLDFKMLEKLLKYGGENSLLYMKNSTIVPNTDASTDNIIAFQEVEIIESQDTKKGYLVPITPCLKYEGTGLGSVAFEYSFKTNFANSFHNGASETIPYFPLAVHAHFSFSWRVGASLVGTFTCNAKEGNNARLFATLALFEFNVRVKDHYFKKADHTLKSSGWNLKAPIKGLVTLQPSFYCGSSEKMDLMCSDPEEVLEEGKLPKYVVTEVGKSAAFLEST</sequence>
<feature type="non-terminal residue" evidence="1">
    <location>
        <position position="1"/>
    </location>
</feature>
<keyword evidence="2" id="KW-1185">Reference proteome</keyword>
<proteinExistence type="predicted"/>
<dbReference type="AlphaFoldDB" id="A0A9P7V5N6"/>
<dbReference type="RefSeq" id="XP_043047177.1">
    <property type="nucleotide sequence ID" value="XM_043193641.1"/>
</dbReference>
<evidence type="ECO:0000313" key="1">
    <source>
        <dbReference type="EMBL" id="KAG7191625.1"/>
    </source>
</evidence>
<reference evidence="1" key="1">
    <citation type="submission" date="2021-03" db="EMBL/GenBank/DDBJ databases">
        <authorList>
            <person name="Palmer J.M."/>
        </authorList>
    </citation>
    <scope>NUCLEOTIDE SEQUENCE</scope>
    <source>
        <strain evidence="1">ARV_011</strain>
    </source>
</reference>
<comment type="caution">
    <text evidence="1">The sequence shown here is derived from an EMBL/GenBank/DDBJ whole genome shotgun (WGS) entry which is preliminary data.</text>
</comment>
<dbReference type="Proteomes" id="UP000790833">
    <property type="component" value="Unassembled WGS sequence"/>
</dbReference>
<dbReference type="EMBL" id="JAHMUF010000025">
    <property type="protein sequence ID" value="KAG7191625.1"/>
    <property type="molecule type" value="Genomic_DNA"/>
</dbReference>
<protein>
    <submittedName>
        <fullName evidence="1">Uncharacterized protein</fullName>
    </submittedName>
</protein>
<dbReference type="GeneID" id="66116268"/>